<feature type="domain" description="Zn(2)-C6 fungal-type" evidence="8">
    <location>
        <begin position="16"/>
        <end position="48"/>
    </location>
</feature>
<sequence length="674" mass="75455">MPPEKVAKERKRSKKACQRCSAQKVKCLGEKPPCRACVLSKNQDNCIFPVKPRKITVLDTDVYQMEQKLQKLQSECSRLKGLAAAATCEPSEEAEDLDPLYHGPTICTDSPGKSSGSNVAGSPSCQIFIGNLQWRILGDATKQKFDERATNNNTSMAAEEGRNCLKRIHLNDRVINTKEAFEAPVLPLKAYALEMVHTVFNFFAREYGLFSKAGFEARLNETYKHPNSQDSDWLAYLMITFAVGEQYMNEAGLKNQIPGMCYYISALKYFHEPIEEPNLDSVRTLILIAFYSQGLNRMNSVYAYTGLALSTAVAQGIHRQANNHQFPRAEQEARKKIWWTAFLMDTLWASRLGLPPHFNSCDIDIELPDESMSTEDGFDPKYLIANTHLALLVRSVMREVYGATRESFVENVFCNLKRLEIFMASLKPELKTYTTVAKDNRSTANLHLRYNQLIILTVRPLYLSLLKDPKKRTEEIDRAIIKCTEAAAANVGILCTLFESKCFSAFGFLEAQCCFSSILILIMAVLDGHSFSELPVAVSLNSFMSNIGNITAIDNHCRLRTLIEVLPRSQNHSTTATAKSSVQSSAKPNSKTTPPAETNSRIKSTVTEFSNKFHVQDTCSTATCQSGKWPLDPELEFLGNLDECSNGFEQLTPETASNISSNLGKWDSFISKRS</sequence>
<evidence type="ECO:0000256" key="4">
    <source>
        <dbReference type="ARBA" id="ARBA00023163"/>
    </source>
</evidence>
<dbReference type="GeneID" id="8291771"/>
<dbReference type="PROSITE" id="PS00463">
    <property type="entry name" value="ZN2_CY6_FUNGAL_1"/>
    <property type="match status" value="1"/>
</dbReference>
<dbReference type="SMART" id="SM00906">
    <property type="entry name" value="Fungal_trans"/>
    <property type="match status" value="1"/>
</dbReference>
<keyword evidence="10" id="KW-1185">Reference proteome</keyword>
<keyword evidence="5" id="KW-0539">Nucleus</keyword>
<evidence type="ECO:0000256" key="3">
    <source>
        <dbReference type="ARBA" id="ARBA00023015"/>
    </source>
</evidence>
<keyword evidence="3" id="KW-0805">Transcription regulation</keyword>
<dbReference type="InterPro" id="IPR007219">
    <property type="entry name" value="XnlR_reg_dom"/>
</dbReference>
<dbReference type="PANTHER" id="PTHR47424">
    <property type="entry name" value="REGULATORY PROTEIN GAL4"/>
    <property type="match status" value="1"/>
</dbReference>
<evidence type="ECO:0000256" key="2">
    <source>
        <dbReference type="ARBA" id="ARBA00022833"/>
    </source>
</evidence>
<dbReference type="GO" id="GO:0006351">
    <property type="term" value="P:DNA-templated transcription"/>
    <property type="evidence" value="ECO:0007669"/>
    <property type="project" value="InterPro"/>
</dbReference>
<dbReference type="eggNOG" id="ENOG502RZ2S">
    <property type="taxonomic scope" value="Eukaryota"/>
</dbReference>
<keyword evidence="1" id="KW-0479">Metal-binding</keyword>
<dbReference type="PROSITE" id="PS50048">
    <property type="entry name" value="ZN2_CY6_FUNGAL_2"/>
    <property type="match status" value="1"/>
</dbReference>
<keyword evidence="4" id="KW-0804">Transcription</keyword>
<dbReference type="InterPro" id="IPR001138">
    <property type="entry name" value="Zn2Cys6_DnaBD"/>
</dbReference>
<dbReference type="AlphaFoldDB" id="C5DHC8"/>
<evidence type="ECO:0000313" key="9">
    <source>
        <dbReference type="EMBL" id="CAR23189.1"/>
    </source>
</evidence>
<dbReference type="Gene3D" id="4.10.240.10">
    <property type="entry name" value="Zn(2)-C6 fungal-type DNA-binding domain"/>
    <property type="match status" value="1"/>
</dbReference>
<dbReference type="InParanoid" id="C5DHC8"/>
<feature type="region of interest" description="Disordered" evidence="7">
    <location>
        <begin position="570"/>
        <end position="600"/>
    </location>
</feature>
<keyword evidence="6" id="KW-0175">Coiled coil</keyword>
<dbReference type="EMBL" id="CU928169">
    <property type="protein sequence ID" value="CAR23189.1"/>
    <property type="molecule type" value="Genomic_DNA"/>
</dbReference>
<feature type="coiled-coil region" evidence="6">
    <location>
        <begin position="55"/>
        <end position="89"/>
    </location>
</feature>
<dbReference type="Pfam" id="PF00172">
    <property type="entry name" value="Zn_clus"/>
    <property type="match status" value="1"/>
</dbReference>
<accession>C5DHC8</accession>
<gene>
    <name evidence="9" type="ordered locus">KLTH0E03256g</name>
</gene>
<evidence type="ECO:0000256" key="6">
    <source>
        <dbReference type="SAM" id="Coils"/>
    </source>
</evidence>
<name>C5DHC8_LACTC</name>
<dbReference type="CDD" id="cd00067">
    <property type="entry name" value="GAL4"/>
    <property type="match status" value="1"/>
</dbReference>
<dbReference type="InterPro" id="IPR036864">
    <property type="entry name" value="Zn2-C6_fun-type_DNA-bd_sf"/>
</dbReference>
<dbReference type="KEGG" id="lth:KLTH0E03256g"/>
<dbReference type="OrthoDB" id="3266505at2759"/>
<dbReference type="CDD" id="cd12148">
    <property type="entry name" value="fungal_TF_MHR"/>
    <property type="match status" value="1"/>
</dbReference>
<protein>
    <submittedName>
        <fullName evidence="9">KLTH0E03256p</fullName>
    </submittedName>
</protein>
<dbReference type="GO" id="GO:0000981">
    <property type="term" value="F:DNA-binding transcription factor activity, RNA polymerase II-specific"/>
    <property type="evidence" value="ECO:0007669"/>
    <property type="project" value="InterPro"/>
</dbReference>
<organism evidence="9 10">
    <name type="scientific">Lachancea thermotolerans (strain ATCC 56472 / CBS 6340 / NRRL Y-8284)</name>
    <name type="common">Yeast</name>
    <name type="synonym">Kluyveromyces thermotolerans</name>
    <dbReference type="NCBI Taxonomy" id="559295"/>
    <lineage>
        <taxon>Eukaryota</taxon>
        <taxon>Fungi</taxon>
        <taxon>Dikarya</taxon>
        <taxon>Ascomycota</taxon>
        <taxon>Saccharomycotina</taxon>
        <taxon>Saccharomycetes</taxon>
        <taxon>Saccharomycetales</taxon>
        <taxon>Saccharomycetaceae</taxon>
        <taxon>Lachancea</taxon>
    </lineage>
</organism>
<reference evidence="9 10" key="1">
    <citation type="journal article" date="2009" name="Genome Res.">
        <title>Comparative genomics of protoploid Saccharomycetaceae.</title>
        <authorList>
            <consortium name="The Genolevures Consortium"/>
            <person name="Souciet J.-L."/>
            <person name="Dujon B."/>
            <person name="Gaillardin C."/>
            <person name="Johnston M."/>
            <person name="Baret P.V."/>
            <person name="Cliften P."/>
            <person name="Sherman D.J."/>
            <person name="Weissenbach J."/>
            <person name="Westhof E."/>
            <person name="Wincker P."/>
            <person name="Jubin C."/>
            <person name="Poulain J."/>
            <person name="Barbe V."/>
            <person name="Segurens B."/>
            <person name="Artiguenave F."/>
            <person name="Anthouard V."/>
            <person name="Vacherie B."/>
            <person name="Val M.-E."/>
            <person name="Fulton R.S."/>
            <person name="Minx P."/>
            <person name="Wilson R."/>
            <person name="Durrens P."/>
            <person name="Jean G."/>
            <person name="Marck C."/>
            <person name="Martin T."/>
            <person name="Nikolski M."/>
            <person name="Rolland T."/>
            <person name="Seret M.-L."/>
            <person name="Casaregola S."/>
            <person name="Despons L."/>
            <person name="Fairhead C."/>
            <person name="Fischer G."/>
            <person name="Lafontaine I."/>
            <person name="Leh V."/>
            <person name="Lemaire M."/>
            <person name="de Montigny J."/>
            <person name="Neuveglise C."/>
            <person name="Thierry A."/>
            <person name="Blanc-Lenfle I."/>
            <person name="Bleykasten C."/>
            <person name="Diffels J."/>
            <person name="Fritsch E."/>
            <person name="Frangeul L."/>
            <person name="Goeffon A."/>
            <person name="Jauniaux N."/>
            <person name="Kachouri-Lafond R."/>
            <person name="Payen C."/>
            <person name="Potier S."/>
            <person name="Pribylova L."/>
            <person name="Ozanne C."/>
            <person name="Richard G.-F."/>
            <person name="Sacerdot C."/>
            <person name="Straub M.-L."/>
            <person name="Talla E."/>
        </authorList>
    </citation>
    <scope>NUCLEOTIDE SEQUENCE [LARGE SCALE GENOMIC DNA]</scope>
    <source>
        <strain evidence="10">ATCC 56472 / CBS 6340 / NRRL Y-8284</strain>
    </source>
</reference>
<dbReference type="OMA" id="EWHDELR"/>
<dbReference type="InterPro" id="IPR051127">
    <property type="entry name" value="Fungal_SecMet_Regulators"/>
</dbReference>
<proteinExistence type="predicted"/>
<evidence type="ECO:0000256" key="5">
    <source>
        <dbReference type="ARBA" id="ARBA00023242"/>
    </source>
</evidence>
<evidence type="ECO:0000259" key="8">
    <source>
        <dbReference type="PROSITE" id="PS50048"/>
    </source>
</evidence>
<dbReference type="PANTHER" id="PTHR47424:SF6">
    <property type="entry name" value="PROLINE UTILIZATION TRANS-ACTIVATOR"/>
    <property type="match status" value="1"/>
</dbReference>
<dbReference type="Proteomes" id="UP000002036">
    <property type="component" value="Chromosome E"/>
</dbReference>
<dbReference type="SMART" id="SM00066">
    <property type="entry name" value="GAL4"/>
    <property type="match status" value="1"/>
</dbReference>
<dbReference type="GO" id="GO:0003677">
    <property type="term" value="F:DNA binding"/>
    <property type="evidence" value="ECO:0007669"/>
    <property type="project" value="InterPro"/>
</dbReference>
<evidence type="ECO:0000313" key="10">
    <source>
        <dbReference type="Proteomes" id="UP000002036"/>
    </source>
</evidence>
<dbReference type="RefSeq" id="XP_002553626.1">
    <property type="nucleotide sequence ID" value="XM_002553580.1"/>
</dbReference>
<dbReference type="GO" id="GO:0008270">
    <property type="term" value="F:zinc ion binding"/>
    <property type="evidence" value="ECO:0007669"/>
    <property type="project" value="InterPro"/>
</dbReference>
<dbReference type="HOGENOM" id="CLU_032419_0_0_1"/>
<evidence type="ECO:0000256" key="1">
    <source>
        <dbReference type="ARBA" id="ARBA00022723"/>
    </source>
</evidence>
<dbReference type="SUPFAM" id="SSF57701">
    <property type="entry name" value="Zn2/Cys6 DNA-binding domain"/>
    <property type="match status" value="1"/>
</dbReference>
<dbReference type="Pfam" id="PF04082">
    <property type="entry name" value="Fungal_trans"/>
    <property type="match status" value="1"/>
</dbReference>
<evidence type="ECO:0000256" key="7">
    <source>
        <dbReference type="SAM" id="MobiDB-lite"/>
    </source>
</evidence>
<keyword evidence="2" id="KW-0862">Zinc</keyword>